<proteinExistence type="predicted"/>
<sequence length="92" mass="10332">MDKKYVLQAFDNNLKGRFDVLLKYYGDTLFQLPAIVVVEQVKDELGIIISEQSIYTLKKRQKKKMLGITAPLAPIGPVSMPTEFLDTLQASG</sequence>
<organism evidence="1 2">
    <name type="scientific">Dyadobacter arcticus</name>
    <dbReference type="NCBI Taxonomy" id="1078754"/>
    <lineage>
        <taxon>Bacteria</taxon>
        <taxon>Pseudomonadati</taxon>
        <taxon>Bacteroidota</taxon>
        <taxon>Cytophagia</taxon>
        <taxon>Cytophagales</taxon>
        <taxon>Spirosomataceae</taxon>
        <taxon>Dyadobacter</taxon>
    </lineage>
</organism>
<dbReference type="RefSeq" id="WP_167269059.1">
    <property type="nucleotide sequence ID" value="NZ_JAASQJ010000002.1"/>
</dbReference>
<dbReference type="Proteomes" id="UP001179181">
    <property type="component" value="Unassembled WGS sequence"/>
</dbReference>
<keyword evidence="2" id="KW-1185">Reference proteome</keyword>
<dbReference type="EMBL" id="JAASQJ010000002">
    <property type="protein sequence ID" value="NIJ52524.1"/>
    <property type="molecule type" value="Genomic_DNA"/>
</dbReference>
<protein>
    <submittedName>
        <fullName evidence="1">Uncharacterized protein</fullName>
    </submittedName>
</protein>
<reference evidence="1 2" key="1">
    <citation type="submission" date="2020-03" db="EMBL/GenBank/DDBJ databases">
        <title>Genomic Encyclopedia of Type Strains, Phase IV (KMG-IV): sequencing the most valuable type-strain genomes for metagenomic binning, comparative biology and taxonomic classification.</title>
        <authorList>
            <person name="Goeker M."/>
        </authorList>
    </citation>
    <scope>NUCLEOTIDE SEQUENCE [LARGE SCALE GENOMIC DNA]</scope>
    <source>
        <strain evidence="1 2">DSM 102865</strain>
    </source>
</reference>
<name>A0ABX0UKI7_9BACT</name>
<comment type="caution">
    <text evidence="1">The sequence shown here is derived from an EMBL/GenBank/DDBJ whole genome shotgun (WGS) entry which is preliminary data.</text>
</comment>
<accession>A0ABX0UKI7</accession>
<evidence type="ECO:0000313" key="2">
    <source>
        <dbReference type="Proteomes" id="UP001179181"/>
    </source>
</evidence>
<evidence type="ECO:0000313" key="1">
    <source>
        <dbReference type="EMBL" id="NIJ52524.1"/>
    </source>
</evidence>
<gene>
    <name evidence="1" type="ORF">FHS68_001694</name>
</gene>